<evidence type="ECO:0000313" key="2">
    <source>
        <dbReference type="EMBL" id="MBS9535263.1"/>
    </source>
</evidence>
<feature type="transmembrane region" description="Helical" evidence="1">
    <location>
        <begin position="75"/>
        <end position="101"/>
    </location>
</feature>
<gene>
    <name evidence="2" type="ORF">KIH27_16875</name>
</gene>
<sequence>MPDRVLHRWWAHRTSRRFASVGVRIPPARLREMIAGAPLASDESIDVTFAFAATELKREQRAARAKRARRRMTHLLVVSGLILAALNMLVCLGYVIIALALHDSPL</sequence>
<name>A0ABS5RLS3_9MYCO</name>
<keyword evidence="1" id="KW-0812">Transmembrane</keyword>
<reference evidence="2 3" key="1">
    <citation type="submission" date="2021-05" db="EMBL/GenBank/DDBJ databases">
        <title>Mycobacterium acidophilum sp. nov., an extremely acid-tolerant member of the genus Mycobacterium.</title>
        <authorList>
            <person name="Xia J."/>
        </authorList>
    </citation>
    <scope>NUCLEOTIDE SEQUENCE [LARGE SCALE GENOMIC DNA]</scope>
    <source>
        <strain evidence="2 3">M1</strain>
    </source>
</reference>
<proteinExistence type="predicted"/>
<keyword evidence="3" id="KW-1185">Reference proteome</keyword>
<dbReference type="EMBL" id="JAHCLR010000039">
    <property type="protein sequence ID" value="MBS9535263.1"/>
    <property type="molecule type" value="Genomic_DNA"/>
</dbReference>
<comment type="caution">
    <text evidence="2">The sequence shown here is derived from an EMBL/GenBank/DDBJ whole genome shotgun (WGS) entry which is preliminary data.</text>
</comment>
<keyword evidence="1" id="KW-1133">Transmembrane helix</keyword>
<dbReference type="RefSeq" id="WP_214094120.1">
    <property type="nucleotide sequence ID" value="NZ_JAHCLR010000039.1"/>
</dbReference>
<organism evidence="2 3">
    <name type="scientific">Mycolicibacter acidiphilus</name>
    <dbReference type="NCBI Taxonomy" id="2835306"/>
    <lineage>
        <taxon>Bacteria</taxon>
        <taxon>Bacillati</taxon>
        <taxon>Actinomycetota</taxon>
        <taxon>Actinomycetes</taxon>
        <taxon>Mycobacteriales</taxon>
        <taxon>Mycobacteriaceae</taxon>
        <taxon>Mycolicibacter</taxon>
    </lineage>
</organism>
<keyword evidence="1" id="KW-0472">Membrane</keyword>
<evidence type="ECO:0000313" key="3">
    <source>
        <dbReference type="Proteomes" id="UP001519535"/>
    </source>
</evidence>
<protein>
    <submittedName>
        <fullName evidence="2">Uncharacterized protein</fullName>
    </submittedName>
</protein>
<evidence type="ECO:0000256" key="1">
    <source>
        <dbReference type="SAM" id="Phobius"/>
    </source>
</evidence>
<dbReference type="Proteomes" id="UP001519535">
    <property type="component" value="Unassembled WGS sequence"/>
</dbReference>
<accession>A0ABS5RLS3</accession>